<name>A0A398D0R9_9BACT</name>
<keyword evidence="2" id="KW-1185">Reference proteome</keyword>
<proteinExistence type="predicted"/>
<evidence type="ECO:0000313" key="2">
    <source>
        <dbReference type="Proteomes" id="UP000266328"/>
    </source>
</evidence>
<organism evidence="1 2">
    <name type="scientific">Candidatus Cryosericum terrychapinii</name>
    <dbReference type="NCBI Taxonomy" id="2290919"/>
    <lineage>
        <taxon>Bacteria</taxon>
        <taxon>Pseudomonadati</taxon>
        <taxon>Caldisericota/Cryosericota group</taxon>
        <taxon>Candidatus Cryosericota</taxon>
        <taxon>Candidatus Cryosericia</taxon>
        <taxon>Candidatus Cryosericales</taxon>
        <taxon>Candidatus Cryosericaceae</taxon>
        <taxon>Candidatus Cryosericum</taxon>
    </lineage>
</organism>
<dbReference type="EMBL" id="QXIS01000033">
    <property type="protein sequence ID" value="RIE05727.1"/>
    <property type="molecule type" value="Genomic_DNA"/>
</dbReference>
<dbReference type="RefSeq" id="WP_119089471.1">
    <property type="nucleotide sequence ID" value="NZ_QXIS01000033.1"/>
</dbReference>
<protein>
    <submittedName>
        <fullName evidence="1">Uncharacterized protein</fullName>
    </submittedName>
</protein>
<comment type="caution">
    <text evidence="1">The sequence shown here is derived from an EMBL/GenBank/DDBJ whole genome shotgun (WGS) entry which is preliminary data.</text>
</comment>
<evidence type="ECO:0000313" key="1">
    <source>
        <dbReference type="EMBL" id="RIE05727.1"/>
    </source>
</evidence>
<reference evidence="1 2" key="1">
    <citation type="submission" date="2018-09" db="EMBL/GenBank/DDBJ databases">
        <title>Discovery and Ecogenomic Context for Candidatus Cryosericales, a Global Caldiserica Order Active in Thawing Permafrost.</title>
        <authorList>
            <person name="Martinez M.A."/>
            <person name="Woodcroft B.J."/>
            <person name="Ignacio Espinoza J.C."/>
            <person name="Zayed A."/>
            <person name="Singleton C.M."/>
            <person name="Boyd J."/>
            <person name="Li Y.-F."/>
            <person name="Purvine S."/>
            <person name="Maughan H."/>
            <person name="Hodgkins S.B."/>
            <person name="Anderson D."/>
            <person name="Sederholm M."/>
            <person name="Temperton B."/>
            <person name="Saleska S.R."/>
            <person name="Tyson G.W."/>
            <person name="Rich V.I."/>
        </authorList>
    </citation>
    <scope>NUCLEOTIDE SEQUENCE [LARGE SCALE GENOMIC DNA]</scope>
    <source>
        <strain evidence="1 2">SMC7</strain>
    </source>
</reference>
<accession>A0A398D0R9</accession>
<dbReference type="Proteomes" id="UP000266328">
    <property type="component" value="Unassembled WGS sequence"/>
</dbReference>
<dbReference type="AlphaFoldDB" id="A0A398D0R9"/>
<sequence>MRRWILERILSNMYDIEAVIGYRLAPDCPYIIIATFTDRRDADVFMAAADRSMEIGTYTLLNIED</sequence>
<gene>
    <name evidence="1" type="ORF">SMC7_06120</name>
</gene>